<dbReference type="PIRSF" id="PIRSF006060">
    <property type="entry name" value="AA_transporter"/>
    <property type="match status" value="1"/>
</dbReference>
<evidence type="ECO:0000313" key="9">
    <source>
        <dbReference type="EMBL" id="KOA19964.1"/>
    </source>
</evidence>
<keyword evidence="6 7" id="KW-0472">Membrane</keyword>
<feature type="transmembrane region" description="Helical" evidence="7">
    <location>
        <begin position="40"/>
        <end position="59"/>
    </location>
</feature>
<feature type="transmembrane region" description="Helical" evidence="7">
    <location>
        <begin position="79"/>
        <end position="100"/>
    </location>
</feature>
<keyword evidence="2" id="KW-0813">Transport</keyword>
<feature type="transmembrane region" description="Helical" evidence="7">
    <location>
        <begin position="273"/>
        <end position="302"/>
    </location>
</feature>
<dbReference type="RefSeq" id="WP_052221094.1">
    <property type="nucleotide sequence ID" value="NZ_LHUR01000021.1"/>
</dbReference>
<feature type="transmembrane region" description="Helical" evidence="7">
    <location>
        <begin position="391"/>
        <end position="413"/>
    </location>
</feature>
<keyword evidence="4" id="KW-0029">Amino-acid transport</keyword>
<reference evidence="10" key="1">
    <citation type="submission" date="2015-08" db="EMBL/GenBank/DDBJ databases">
        <title>Genome sequence of the strict anaerobe Clostridium homopropionicum LuHBu1 (DSM 5847T).</title>
        <authorList>
            <person name="Poehlein A."/>
            <person name="Beck M."/>
            <person name="Schiel-Bengelsdorf B."/>
            <person name="Bengelsdorf F.R."/>
            <person name="Daniel R."/>
            <person name="Duerre P."/>
        </authorList>
    </citation>
    <scope>NUCLEOTIDE SEQUENCE [LARGE SCALE GENOMIC DNA]</scope>
    <source>
        <strain evidence="10">DSM 5847</strain>
    </source>
</reference>
<feature type="transmembrane region" description="Helical" evidence="7">
    <location>
        <begin position="192"/>
        <end position="218"/>
    </location>
</feature>
<evidence type="ECO:0000256" key="6">
    <source>
        <dbReference type="ARBA" id="ARBA00023136"/>
    </source>
</evidence>
<dbReference type="GO" id="GO:0006865">
    <property type="term" value="P:amino acid transport"/>
    <property type="evidence" value="ECO:0007669"/>
    <property type="project" value="UniProtKB-KW"/>
</dbReference>
<feature type="transmembrane region" description="Helical" evidence="7">
    <location>
        <begin position="230"/>
        <end position="253"/>
    </location>
</feature>
<feature type="transmembrane region" description="Helical" evidence="7">
    <location>
        <begin position="120"/>
        <end position="139"/>
    </location>
</feature>
<evidence type="ECO:0000256" key="4">
    <source>
        <dbReference type="ARBA" id="ARBA00022970"/>
    </source>
</evidence>
<keyword evidence="3 7" id="KW-0812">Transmembrane</keyword>
<dbReference type="Gene3D" id="1.20.1740.10">
    <property type="entry name" value="Amino acid/polyamine transporter I"/>
    <property type="match status" value="1"/>
</dbReference>
<proteinExistence type="predicted"/>
<evidence type="ECO:0000256" key="3">
    <source>
        <dbReference type="ARBA" id="ARBA00022692"/>
    </source>
</evidence>
<evidence type="ECO:0000313" key="10">
    <source>
        <dbReference type="Proteomes" id="UP000037043"/>
    </source>
</evidence>
<evidence type="ECO:0000256" key="5">
    <source>
        <dbReference type="ARBA" id="ARBA00022989"/>
    </source>
</evidence>
<evidence type="ECO:0000259" key="8">
    <source>
        <dbReference type="Pfam" id="PF00324"/>
    </source>
</evidence>
<dbReference type="EMBL" id="LHUR01000021">
    <property type="protein sequence ID" value="KOA19964.1"/>
    <property type="molecule type" value="Genomic_DNA"/>
</dbReference>
<dbReference type="GO" id="GO:0016020">
    <property type="term" value="C:membrane"/>
    <property type="evidence" value="ECO:0007669"/>
    <property type="project" value="UniProtKB-SubCell"/>
</dbReference>
<sequence>MENKKGGLSPLHLSMMALGTVIGGSFFLGSSIGIKAAGPSIILVYLLVGILVYFILYALSEMTVADPAPGSFRTFAERAFGPGVGFVVGWVYWTGLILAMSSEATAVSVFLRIWFGNIPIPILGSGIIVLITVLNLLGAEKLSKLESSLSAIKLLAIAGFIVIAIAIIIGILPNIPSTGLGEIQREALVPSGISGVLGSALIVMFTYAGFEVIGLAASEAENPHVTIPKAITYTVVGLVGLYSIAIAVLLPLINTNKLTGDASPFVLALESRGISWAARVMNIILVIAILSTMLAAMFGLGRMLRSLAEEGHAPRILKDTGEIPYKGIIFSGISMLIGLGLGFLLPKQVYIFLVSSGGFSLLFTYFIILITHNRFRKNHGCPPKGKCRFPGYPYTSWISSIAVIVIIASMPFIEGQGAGLLAGLFLVIFYSSIYVIVYKKSFKVQRE</sequence>
<evidence type="ECO:0000256" key="2">
    <source>
        <dbReference type="ARBA" id="ARBA00022448"/>
    </source>
</evidence>
<feature type="transmembrane region" description="Helical" evidence="7">
    <location>
        <begin position="12"/>
        <end position="34"/>
    </location>
</feature>
<comment type="subcellular location">
    <subcellularLocation>
        <location evidence="1">Membrane</location>
        <topology evidence="1">Multi-pass membrane protein</topology>
    </subcellularLocation>
</comment>
<evidence type="ECO:0000256" key="7">
    <source>
        <dbReference type="SAM" id="Phobius"/>
    </source>
</evidence>
<comment type="caution">
    <text evidence="9">The sequence shown here is derived from an EMBL/GenBank/DDBJ whole genome shotgun (WGS) entry which is preliminary data.</text>
</comment>
<feature type="transmembrane region" description="Helical" evidence="7">
    <location>
        <begin position="419"/>
        <end position="438"/>
    </location>
</feature>
<dbReference type="InterPro" id="IPR004841">
    <property type="entry name" value="AA-permease/SLC12A_dom"/>
</dbReference>
<protein>
    <submittedName>
        <fullName evidence="9">GABA permease</fullName>
    </submittedName>
</protein>
<evidence type="ECO:0000256" key="1">
    <source>
        <dbReference type="ARBA" id="ARBA00004141"/>
    </source>
</evidence>
<feature type="domain" description="Amino acid permease/ SLC12A" evidence="8">
    <location>
        <begin position="12"/>
        <end position="444"/>
    </location>
</feature>
<accession>A0A0L6ZAG5</accession>
<name>A0A0L6ZAG5_9CLOT</name>
<dbReference type="STRING" id="36844.SAMN04488501_1122"/>
<feature type="transmembrane region" description="Helical" evidence="7">
    <location>
        <begin position="323"/>
        <end position="344"/>
    </location>
</feature>
<feature type="transmembrane region" description="Helical" evidence="7">
    <location>
        <begin position="350"/>
        <end position="370"/>
    </location>
</feature>
<dbReference type="GO" id="GO:0055085">
    <property type="term" value="P:transmembrane transport"/>
    <property type="evidence" value="ECO:0007669"/>
    <property type="project" value="InterPro"/>
</dbReference>
<gene>
    <name evidence="9" type="primary">gabP</name>
    <name evidence="9" type="ORF">CLHOM_15290</name>
</gene>
<keyword evidence="10" id="KW-1185">Reference proteome</keyword>
<dbReference type="PANTHER" id="PTHR43495">
    <property type="entry name" value="GABA PERMEASE"/>
    <property type="match status" value="1"/>
</dbReference>
<dbReference type="PATRIC" id="fig|1121318.3.peg.1538"/>
<dbReference type="Pfam" id="PF00324">
    <property type="entry name" value="AA_permease"/>
    <property type="match status" value="1"/>
</dbReference>
<feature type="transmembrane region" description="Helical" evidence="7">
    <location>
        <begin position="151"/>
        <end position="172"/>
    </location>
</feature>
<keyword evidence="5 7" id="KW-1133">Transmembrane helix</keyword>
<dbReference type="PANTHER" id="PTHR43495:SF5">
    <property type="entry name" value="GAMMA-AMINOBUTYRIC ACID PERMEASE"/>
    <property type="match status" value="1"/>
</dbReference>
<dbReference type="AlphaFoldDB" id="A0A0L6ZAG5"/>
<dbReference type="Proteomes" id="UP000037043">
    <property type="component" value="Unassembled WGS sequence"/>
</dbReference>
<organism evidence="9 10">
    <name type="scientific">Clostridium homopropionicum DSM 5847</name>
    <dbReference type="NCBI Taxonomy" id="1121318"/>
    <lineage>
        <taxon>Bacteria</taxon>
        <taxon>Bacillati</taxon>
        <taxon>Bacillota</taxon>
        <taxon>Clostridia</taxon>
        <taxon>Eubacteriales</taxon>
        <taxon>Clostridiaceae</taxon>
        <taxon>Clostridium</taxon>
    </lineage>
</organism>